<proteinExistence type="predicted"/>
<reference evidence="2" key="1">
    <citation type="submission" date="2020-02" db="EMBL/GenBank/DDBJ databases">
        <authorList>
            <person name="Meier V. D."/>
        </authorList>
    </citation>
    <scope>NUCLEOTIDE SEQUENCE</scope>
    <source>
        <strain evidence="2">AVDCRST_MAG04</strain>
    </source>
</reference>
<organism evidence="2">
    <name type="scientific">uncultured Acetobacteraceae bacterium</name>
    <dbReference type="NCBI Taxonomy" id="169975"/>
    <lineage>
        <taxon>Bacteria</taxon>
        <taxon>Pseudomonadati</taxon>
        <taxon>Pseudomonadota</taxon>
        <taxon>Alphaproteobacteria</taxon>
        <taxon>Acetobacterales</taxon>
        <taxon>Acetobacteraceae</taxon>
        <taxon>environmental samples</taxon>
    </lineage>
</organism>
<dbReference type="EC" id="2.7.4.3" evidence="2"/>
<gene>
    <name evidence="2" type="ORF">AVDCRST_MAG04-551</name>
</gene>
<dbReference type="EMBL" id="CADCTL010000043">
    <property type="protein sequence ID" value="CAA9219243.1"/>
    <property type="molecule type" value="Genomic_DNA"/>
</dbReference>
<name>A0A6J4HBZ2_9PROT</name>
<feature type="non-terminal residue" evidence="2">
    <location>
        <position position="1"/>
    </location>
</feature>
<feature type="compositionally biased region" description="Low complexity" evidence="1">
    <location>
        <begin position="16"/>
        <end position="27"/>
    </location>
</feature>
<accession>A0A6J4HBZ2</accession>
<protein>
    <submittedName>
        <fullName evidence="2">Adenylate kinase</fullName>
        <ecNumber evidence="2">2.7.4.3</ecNumber>
    </submittedName>
</protein>
<feature type="region of interest" description="Disordered" evidence="1">
    <location>
        <begin position="1"/>
        <end position="229"/>
    </location>
</feature>
<evidence type="ECO:0000256" key="1">
    <source>
        <dbReference type="SAM" id="MobiDB-lite"/>
    </source>
</evidence>
<keyword evidence="2" id="KW-0418">Kinase</keyword>
<dbReference type="GO" id="GO:0004017">
    <property type="term" value="F:AMP kinase activity"/>
    <property type="evidence" value="ECO:0007669"/>
    <property type="project" value="UniProtKB-EC"/>
</dbReference>
<feature type="compositionally biased region" description="Basic and acidic residues" evidence="1">
    <location>
        <begin position="1"/>
        <end position="15"/>
    </location>
</feature>
<feature type="compositionally biased region" description="Basic residues" evidence="1">
    <location>
        <begin position="56"/>
        <end position="66"/>
    </location>
</feature>
<evidence type="ECO:0000313" key="2">
    <source>
        <dbReference type="EMBL" id="CAA9219243.1"/>
    </source>
</evidence>
<dbReference type="AlphaFoldDB" id="A0A6J4HBZ2"/>
<feature type="compositionally biased region" description="Basic and acidic residues" evidence="1">
    <location>
        <begin position="29"/>
        <end position="46"/>
    </location>
</feature>
<feature type="compositionally biased region" description="Basic residues" evidence="1">
    <location>
        <begin position="75"/>
        <end position="87"/>
    </location>
</feature>
<keyword evidence="2" id="KW-0808">Transferase</keyword>
<feature type="compositionally biased region" description="Basic and acidic residues" evidence="1">
    <location>
        <begin position="187"/>
        <end position="209"/>
    </location>
</feature>
<feature type="compositionally biased region" description="Basic residues" evidence="1">
    <location>
        <begin position="146"/>
        <end position="168"/>
    </location>
</feature>
<feature type="non-terminal residue" evidence="2">
    <location>
        <position position="229"/>
    </location>
</feature>
<feature type="compositionally biased region" description="Basic residues" evidence="1">
    <location>
        <begin position="128"/>
        <end position="137"/>
    </location>
</feature>
<sequence length="229" mass="24719">EPHSARSARRGERHAGQAPGGQAQPPADLDGRHAPRRGQGGERDRPPGQGRDGPRRTRPRRDHHLHAGAAGGRGLLRRRRVHPRRLPAHGAPSGGPGRHAGAQEHAAAPRHRVAGGRRGAGGADLRAFHLRQVRRGLPRPLQTPGRRGHLRQLRLPRVRTPVRRQRRNGPREAGGLPPPNGAVAALLRRERPAPRGGRDGGDGRRDRATRNGHRRPPGARGWNGTGAGL</sequence>